<name>A0AAD4MR54_9BILA</name>
<comment type="caution">
    <text evidence="1">The sequence shown here is derived from an EMBL/GenBank/DDBJ whole genome shotgun (WGS) entry which is preliminary data.</text>
</comment>
<dbReference type="InterPro" id="IPR002745">
    <property type="entry name" value="Ptrans_KptA/Tpt1"/>
</dbReference>
<gene>
    <name evidence="1" type="ORF">DdX_14997</name>
</gene>
<dbReference type="SUPFAM" id="SSF56399">
    <property type="entry name" value="ADP-ribosylation"/>
    <property type="match status" value="1"/>
</dbReference>
<dbReference type="EMBL" id="JAKKPZ010000085">
    <property type="protein sequence ID" value="KAI1703262.1"/>
    <property type="molecule type" value="Genomic_DNA"/>
</dbReference>
<dbReference type="InterPro" id="IPR042081">
    <property type="entry name" value="RNA_2'-PTrans_C"/>
</dbReference>
<dbReference type="Pfam" id="PF01885">
    <property type="entry name" value="PTS_2-RNA"/>
    <property type="match status" value="1"/>
</dbReference>
<dbReference type="GO" id="GO:0016740">
    <property type="term" value="F:transferase activity"/>
    <property type="evidence" value="ECO:0007669"/>
    <property type="project" value="InterPro"/>
</dbReference>
<proteinExistence type="predicted"/>
<keyword evidence="2" id="KW-1185">Reference proteome</keyword>
<accession>A0AAD4MR54</accession>
<protein>
    <submittedName>
        <fullName evidence="1">RNA 2'-phosphotransferase, tpt1 / kptA family domain-containing protein</fullName>
    </submittedName>
</protein>
<reference evidence="1" key="1">
    <citation type="submission" date="2022-01" db="EMBL/GenBank/DDBJ databases">
        <title>Genome Sequence Resource for Two Populations of Ditylenchus destructor, the Migratory Endoparasitic Phytonematode.</title>
        <authorList>
            <person name="Zhang H."/>
            <person name="Lin R."/>
            <person name="Xie B."/>
        </authorList>
    </citation>
    <scope>NUCLEOTIDE SEQUENCE</scope>
    <source>
        <strain evidence="1">BazhouSP</strain>
    </source>
</reference>
<dbReference type="Proteomes" id="UP001201812">
    <property type="component" value="Unassembled WGS sequence"/>
</dbReference>
<sequence>MSSSTSRDHKEISMKLTHLLRHDKQFYDRYFQLNGTETEAECDLKLNGFAKLDDLIAFRSNRRPRGGSDTKLTKELIEKVVDCQQTRFHDERAGEERVIGKIRMEFNPERTHVRCLNGHSNGLRLDHSIVPAPSHAFHLTSEYAISKILGERQGLKLMGRDHIHMYKQLDPAILNPRDSKRNVILQINFPEDFVCKDPAVNNYIFSAVPIPCEFIERKCTLQEYINNGYRFL</sequence>
<dbReference type="AlphaFoldDB" id="A0AAD4MR54"/>
<dbReference type="Gene3D" id="3.20.170.30">
    <property type="match status" value="1"/>
</dbReference>
<organism evidence="1 2">
    <name type="scientific">Ditylenchus destructor</name>
    <dbReference type="NCBI Taxonomy" id="166010"/>
    <lineage>
        <taxon>Eukaryota</taxon>
        <taxon>Metazoa</taxon>
        <taxon>Ecdysozoa</taxon>
        <taxon>Nematoda</taxon>
        <taxon>Chromadorea</taxon>
        <taxon>Rhabditida</taxon>
        <taxon>Tylenchina</taxon>
        <taxon>Tylenchomorpha</taxon>
        <taxon>Sphaerularioidea</taxon>
        <taxon>Anguinidae</taxon>
        <taxon>Anguininae</taxon>
        <taxon>Ditylenchus</taxon>
    </lineage>
</organism>
<evidence type="ECO:0000313" key="2">
    <source>
        <dbReference type="Proteomes" id="UP001201812"/>
    </source>
</evidence>
<evidence type="ECO:0000313" key="1">
    <source>
        <dbReference type="EMBL" id="KAI1703262.1"/>
    </source>
</evidence>